<dbReference type="EMBL" id="CP091521">
    <property type="protein sequence ID" value="UOP04725.2"/>
    <property type="molecule type" value="Genomic_DNA"/>
</dbReference>
<organism evidence="3 4">
    <name type="scientific">Conchiformibius kuhniae</name>
    <dbReference type="NCBI Taxonomy" id="211502"/>
    <lineage>
        <taxon>Bacteria</taxon>
        <taxon>Pseudomonadati</taxon>
        <taxon>Pseudomonadota</taxon>
        <taxon>Betaproteobacteria</taxon>
        <taxon>Neisseriales</taxon>
        <taxon>Neisseriaceae</taxon>
        <taxon>Conchiformibius</taxon>
    </lineage>
</organism>
<name>A0A8T9MV42_9NEIS</name>
<dbReference type="KEGG" id="ckh:LVJ77_11205"/>
<proteinExistence type="predicted"/>
<dbReference type="Gene3D" id="3.40.50.2000">
    <property type="entry name" value="Glycogen Phosphorylase B"/>
    <property type="match status" value="2"/>
</dbReference>
<accession>A0A8T9MV42</accession>
<feature type="domain" description="Glycosyl transferase family 1" evidence="1">
    <location>
        <begin position="218"/>
        <end position="371"/>
    </location>
</feature>
<reference evidence="3" key="1">
    <citation type="journal article" date="2022" name="Res Sq">
        <title>Evolution of multicellular longitudinally dividing oral cavity symbionts (Neisseriaceae).</title>
        <authorList>
            <person name="Nyongesa S."/>
            <person name="Weber P."/>
            <person name="Bernet E."/>
            <person name="Pullido F."/>
            <person name="Nieckarz M."/>
            <person name="Delaby M."/>
            <person name="Nieves C."/>
            <person name="Viehboeck T."/>
            <person name="Krause N."/>
            <person name="Rivera-Millot A."/>
            <person name="Nakamura A."/>
            <person name="Vischer N."/>
            <person name="VanNieuwenhze M."/>
            <person name="Brun Y."/>
            <person name="Cava F."/>
            <person name="Bulgheresi S."/>
            <person name="Veyrier F."/>
        </authorList>
    </citation>
    <scope>NUCLEOTIDE SEQUENCE</scope>
    <source>
        <strain evidence="3">17694</strain>
    </source>
</reference>
<keyword evidence="3" id="KW-0808">Transferase</keyword>
<gene>
    <name evidence="3" type="ORF">LVJ77_11205</name>
</gene>
<keyword evidence="4" id="KW-1185">Reference proteome</keyword>
<feature type="domain" description="Glycosyltransferase subfamily 4-like N-terminal" evidence="2">
    <location>
        <begin position="53"/>
        <end position="200"/>
    </location>
</feature>
<dbReference type="Proteomes" id="UP000831534">
    <property type="component" value="Chromosome"/>
</dbReference>
<dbReference type="InterPro" id="IPR028098">
    <property type="entry name" value="Glyco_trans_4-like_N"/>
</dbReference>
<dbReference type="GO" id="GO:0016757">
    <property type="term" value="F:glycosyltransferase activity"/>
    <property type="evidence" value="ECO:0007669"/>
    <property type="project" value="UniProtKB-KW"/>
</dbReference>
<dbReference type="CDD" id="cd03811">
    <property type="entry name" value="GT4_GT28_WabH-like"/>
    <property type="match status" value="1"/>
</dbReference>
<evidence type="ECO:0000259" key="2">
    <source>
        <dbReference type="Pfam" id="PF13439"/>
    </source>
</evidence>
<dbReference type="EC" id="2.4.-.-" evidence="3"/>
<dbReference type="Pfam" id="PF13439">
    <property type="entry name" value="Glyco_transf_4"/>
    <property type="match status" value="1"/>
</dbReference>
<evidence type="ECO:0000259" key="1">
    <source>
        <dbReference type="Pfam" id="PF00534"/>
    </source>
</evidence>
<dbReference type="SUPFAM" id="SSF53756">
    <property type="entry name" value="UDP-Glycosyltransferase/glycogen phosphorylase"/>
    <property type="match status" value="1"/>
</dbReference>
<dbReference type="InterPro" id="IPR001296">
    <property type="entry name" value="Glyco_trans_1"/>
</dbReference>
<evidence type="ECO:0000313" key="3">
    <source>
        <dbReference type="EMBL" id="UOP04725.2"/>
    </source>
</evidence>
<dbReference type="Pfam" id="PF00534">
    <property type="entry name" value="Glycos_transf_1"/>
    <property type="match status" value="1"/>
</dbReference>
<protein>
    <submittedName>
        <fullName evidence="3">Glycosyltransferase</fullName>
        <ecNumber evidence="3">2.4.-.-</ecNumber>
    </submittedName>
</protein>
<sequence>MNILILHKSLVLGGTEKILLNYLNILSRQHQATLLLTIDLGEQAFFQDGIPAGVAVHTVFSEAEVEHYSQVGRQRRKSLLHKIRHEYFKAYEQIRFYRAVKRLIRQNQIDLIIDFSGCLDKFIRLPEILRRGCPPSVRWVHGRLHGLLSSDKHQFDKFRKIFQNHAAVIALCPQMSEYLQNLFTLPPDKIRTLPNPMDLADIAAQAEQDLPAEAAAYRPYILQTARLDIGKGHEELIDIYAELKRRGITHKLCFVGEGGNRTALEAKIRALGLEQDCIVLGAHRNPYPFFKHADVFVHTSEHEGLPTVLLESMACGTPVVAMDCPTGPKDVLGANSEYGRLIPLHDKQAFADAVCELLASPEQQSRYRKQGLRRVRDFSVENIGLQLEALLNSLTGKKQP</sequence>
<dbReference type="PANTHER" id="PTHR12526">
    <property type="entry name" value="GLYCOSYLTRANSFERASE"/>
    <property type="match status" value="1"/>
</dbReference>
<dbReference type="AlphaFoldDB" id="A0A8T9MV42"/>
<dbReference type="PANTHER" id="PTHR12526:SF630">
    <property type="entry name" value="GLYCOSYLTRANSFERASE"/>
    <property type="match status" value="1"/>
</dbReference>
<dbReference type="RefSeq" id="WP_027009357.1">
    <property type="nucleotide sequence ID" value="NZ_CP091521.1"/>
</dbReference>
<keyword evidence="3" id="KW-0328">Glycosyltransferase</keyword>
<reference evidence="3" key="2">
    <citation type="submission" date="2024-09" db="EMBL/GenBank/DDBJ databases">
        <authorList>
            <person name="Veyrier F.J."/>
        </authorList>
    </citation>
    <scope>NUCLEOTIDE SEQUENCE</scope>
    <source>
        <strain evidence="3">17694</strain>
    </source>
</reference>
<evidence type="ECO:0000313" key="4">
    <source>
        <dbReference type="Proteomes" id="UP000831534"/>
    </source>
</evidence>